<keyword evidence="1" id="KW-0378">Hydrolase</keyword>
<dbReference type="InterPro" id="IPR023198">
    <property type="entry name" value="PGP-like_dom2"/>
</dbReference>
<dbReference type="PANTHER" id="PTHR47829">
    <property type="entry name" value="HYDROLASE, PUTATIVE (AFU_ORTHOLOGUE AFUA_1G12880)-RELATED"/>
    <property type="match status" value="1"/>
</dbReference>
<dbReference type="RefSeq" id="WP_039818658.1">
    <property type="nucleotide sequence ID" value="NZ_UGRY01000006.1"/>
</dbReference>
<dbReference type="InterPro" id="IPR006439">
    <property type="entry name" value="HAD-SF_hydro_IA"/>
</dbReference>
<dbReference type="SUPFAM" id="SSF56784">
    <property type="entry name" value="HAD-like"/>
    <property type="match status" value="1"/>
</dbReference>
<gene>
    <name evidence="1" type="primary">yihX_2</name>
    <name evidence="1" type="ORF">NCTC1934_06242</name>
</gene>
<dbReference type="AlphaFoldDB" id="A0A379JK76"/>
<dbReference type="CDD" id="cd02603">
    <property type="entry name" value="HAD_sEH-N_like"/>
    <property type="match status" value="1"/>
</dbReference>
<keyword evidence="2" id="KW-1185">Reference proteome</keyword>
<organism evidence="1 2">
    <name type="scientific">Nocardia otitidiscaviarum</name>
    <dbReference type="NCBI Taxonomy" id="1823"/>
    <lineage>
        <taxon>Bacteria</taxon>
        <taxon>Bacillati</taxon>
        <taxon>Actinomycetota</taxon>
        <taxon>Actinomycetes</taxon>
        <taxon>Mycobacteriales</taxon>
        <taxon>Nocardiaceae</taxon>
        <taxon>Nocardia</taxon>
    </lineage>
</organism>
<accession>A0A379JK76</accession>
<reference evidence="1 2" key="1">
    <citation type="submission" date="2018-06" db="EMBL/GenBank/DDBJ databases">
        <authorList>
            <consortium name="Pathogen Informatics"/>
            <person name="Doyle S."/>
        </authorList>
    </citation>
    <scope>NUCLEOTIDE SEQUENCE [LARGE SCALE GENOMIC DNA]</scope>
    <source>
        <strain evidence="1 2">NCTC1934</strain>
    </source>
</reference>
<dbReference type="GO" id="GO:0016787">
    <property type="term" value="F:hydrolase activity"/>
    <property type="evidence" value="ECO:0007669"/>
    <property type="project" value="UniProtKB-KW"/>
</dbReference>
<dbReference type="Pfam" id="PF00702">
    <property type="entry name" value="Hydrolase"/>
    <property type="match status" value="1"/>
</dbReference>
<dbReference type="NCBIfam" id="TIGR01509">
    <property type="entry name" value="HAD-SF-IA-v3"/>
    <property type="match status" value="1"/>
</dbReference>
<dbReference type="InterPro" id="IPR023214">
    <property type="entry name" value="HAD_sf"/>
</dbReference>
<dbReference type="EC" id="3.1.3.-" evidence="1"/>
<dbReference type="PRINTS" id="PR00413">
    <property type="entry name" value="HADHALOGNASE"/>
</dbReference>
<dbReference type="Gene3D" id="3.40.50.1000">
    <property type="entry name" value="HAD superfamily/HAD-like"/>
    <property type="match status" value="1"/>
</dbReference>
<dbReference type="PANTHER" id="PTHR47829:SF1">
    <property type="entry name" value="HAD FAMILY PHOSPHATASE"/>
    <property type="match status" value="1"/>
</dbReference>
<dbReference type="STRING" id="1406858.GCA_000710895_00814"/>
<name>A0A379JK76_9NOCA</name>
<proteinExistence type="predicted"/>
<dbReference type="EMBL" id="UGRY01000006">
    <property type="protein sequence ID" value="SUD48898.1"/>
    <property type="molecule type" value="Genomic_DNA"/>
</dbReference>
<dbReference type="InterPro" id="IPR036412">
    <property type="entry name" value="HAD-like_sf"/>
</dbReference>
<dbReference type="OrthoDB" id="9795007at2"/>
<dbReference type="Proteomes" id="UP000255467">
    <property type="component" value="Unassembled WGS sequence"/>
</dbReference>
<dbReference type="Gene3D" id="1.10.150.240">
    <property type="entry name" value="Putative phosphatase, domain 2"/>
    <property type="match status" value="1"/>
</dbReference>
<sequence length="224" mass="24639">MSMVYLDFGGVLSPPITELFEAYERKTGIAPAALRWAMARVAADLGVAPLAPIELAMLPEAEWVDRLHAALRERDPGIDLSRSEREFGAQWFAGHDVNPPVRQLVFDLRARGHRVGILTNNVVEWEPVWRRMVDLDDAVDHIVDSCRVGVRKPDPAIFDLARERAGVPAEECVLVDDLAENCAAAIAAGWRAVRFVDAAQAIAELNARLDERSPVSVAVTGERA</sequence>
<protein>
    <submittedName>
        <fullName evidence="1">Phosphatase yihX</fullName>
        <ecNumber evidence="1">3.1.3.-</ecNumber>
    </submittedName>
</protein>
<dbReference type="InterPro" id="IPR052898">
    <property type="entry name" value="ACAD10-like"/>
</dbReference>
<evidence type="ECO:0000313" key="2">
    <source>
        <dbReference type="Proteomes" id="UP000255467"/>
    </source>
</evidence>
<evidence type="ECO:0000313" key="1">
    <source>
        <dbReference type="EMBL" id="SUD48898.1"/>
    </source>
</evidence>